<dbReference type="Gene3D" id="1.10.790.20">
    <property type="entry name" value="Domain of unknown function DUF1476"/>
    <property type="match status" value="1"/>
</dbReference>
<evidence type="ECO:0000313" key="2">
    <source>
        <dbReference type="Proteomes" id="UP000255207"/>
    </source>
</evidence>
<dbReference type="AlphaFoldDB" id="A0A370L026"/>
<dbReference type="EMBL" id="QQTP01000017">
    <property type="protein sequence ID" value="RDJ20610.1"/>
    <property type="molecule type" value="Genomic_DNA"/>
</dbReference>
<name>A0A370L026_9HYPH</name>
<keyword evidence="2" id="KW-1185">Reference proteome</keyword>
<evidence type="ECO:0000313" key="1">
    <source>
        <dbReference type="EMBL" id="RDJ20610.1"/>
    </source>
</evidence>
<comment type="caution">
    <text evidence="1">The sequence shown here is derived from an EMBL/GenBank/DDBJ whole genome shotgun (WGS) entry which is preliminary data.</text>
</comment>
<dbReference type="OrthoDB" id="9810387at2"/>
<protein>
    <submittedName>
        <fullName evidence="1">DUF1476 domain-containing protein</fullName>
    </submittedName>
</protein>
<dbReference type="PIRSF" id="PIRSF031780">
    <property type="entry name" value="UCP031780"/>
    <property type="match status" value="1"/>
</dbReference>
<dbReference type="Pfam" id="PF07345">
    <property type="entry name" value="ATPaseInh_sub_z"/>
    <property type="match status" value="1"/>
</dbReference>
<dbReference type="InterPro" id="IPR038293">
    <property type="entry name" value="ATPase_inh_sub_z_sf"/>
</dbReference>
<proteinExistence type="predicted"/>
<sequence length="107" mass="11874">MSTFDQRKDAFENKFAHDEELRFKATARRNKLLGLWAAEKLGKAGADADAYAKAVVLADFEEAGDEDVLRKVKADFGSANVTVADEEIRRVMTELLIKAAEEIQAGR</sequence>
<reference evidence="2" key="1">
    <citation type="submission" date="2018-07" db="EMBL/GenBank/DDBJ databases">
        <authorList>
            <person name="Safronova V.I."/>
            <person name="Chirak E.R."/>
            <person name="Sazanova A.L."/>
        </authorList>
    </citation>
    <scope>NUCLEOTIDE SEQUENCE [LARGE SCALE GENOMIC DNA]</scope>
    <source>
        <strain evidence="2">RCAM04685</strain>
    </source>
</reference>
<dbReference type="InterPro" id="IPR009945">
    <property type="entry name" value="ATPase_inh_sub_z"/>
</dbReference>
<gene>
    <name evidence="1" type="ORF">DWE98_24130</name>
</gene>
<dbReference type="Proteomes" id="UP000255207">
    <property type="component" value="Unassembled WGS sequence"/>
</dbReference>
<dbReference type="RefSeq" id="WP_114831866.1">
    <property type="nucleotide sequence ID" value="NZ_QQTO01000018.1"/>
</dbReference>
<accession>A0A370L026</accession>
<organism evidence="1 2">
    <name type="scientific">Bosea caraganae</name>
    <dbReference type="NCBI Taxonomy" id="2763117"/>
    <lineage>
        <taxon>Bacteria</taxon>
        <taxon>Pseudomonadati</taxon>
        <taxon>Pseudomonadota</taxon>
        <taxon>Alphaproteobacteria</taxon>
        <taxon>Hyphomicrobiales</taxon>
        <taxon>Boseaceae</taxon>
        <taxon>Bosea</taxon>
    </lineage>
</organism>